<dbReference type="Pfam" id="PF00579">
    <property type="entry name" value="tRNA-synt_1b"/>
    <property type="match status" value="1"/>
</dbReference>
<dbReference type="GO" id="GO:0006436">
    <property type="term" value="P:tryptophanyl-tRNA aminoacylation"/>
    <property type="evidence" value="ECO:0007669"/>
    <property type="project" value="InterPro"/>
</dbReference>
<comment type="caution">
    <text evidence="8">The sequence shown here is derived from an EMBL/GenBank/DDBJ whole genome shotgun (WGS) entry which is preliminary data.</text>
</comment>
<evidence type="ECO:0000256" key="2">
    <source>
        <dbReference type="ARBA" id="ARBA00013161"/>
    </source>
</evidence>
<dbReference type="PANTHER" id="PTHR43766">
    <property type="entry name" value="TRYPTOPHAN--TRNA LIGASE, MITOCHONDRIAL"/>
    <property type="match status" value="1"/>
</dbReference>
<evidence type="ECO:0000313" key="9">
    <source>
        <dbReference type="Proteomes" id="UP000238823"/>
    </source>
</evidence>
<dbReference type="Proteomes" id="UP000238823">
    <property type="component" value="Unassembled WGS sequence"/>
</dbReference>
<name>A0A2S9XS70_9BACT</name>
<dbReference type="EC" id="6.1.1.2" evidence="2"/>
<evidence type="ECO:0000256" key="5">
    <source>
        <dbReference type="ARBA" id="ARBA00022840"/>
    </source>
</evidence>
<evidence type="ECO:0000256" key="6">
    <source>
        <dbReference type="ARBA" id="ARBA00022917"/>
    </source>
</evidence>
<dbReference type="PANTHER" id="PTHR43766:SF1">
    <property type="entry name" value="TRYPTOPHAN--TRNA LIGASE, MITOCHONDRIAL"/>
    <property type="match status" value="1"/>
</dbReference>
<keyword evidence="7" id="KW-0030">Aminoacyl-tRNA synthetase</keyword>
<dbReference type="GO" id="GO:0005524">
    <property type="term" value="F:ATP binding"/>
    <property type="evidence" value="ECO:0007669"/>
    <property type="project" value="UniProtKB-KW"/>
</dbReference>
<dbReference type="SUPFAM" id="SSF52374">
    <property type="entry name" value="Nucleotidylyl transferase"/>
    <property type="match status" value="1"/>
</dbReference>
<dbReference type="InterPro" id="IPR050203">
    <property type="entry name" value="Trp-tRNA_synthetase"/>
</dbReference>
<dbReference type="InterPro" id="IPR014729">
    <property type="entry name" value="Rossmann-like_a/b/a_fold"/>
</dbReference>
<evidence type="ECO:0000256" key="7">
    <source>
        <dbReference type="ARBA" id="ARBA00023146"/>
    </source>
</evidence>
<keyword evidence="5" id="KW-0067">ATP-binding</keyword>
<reference evidence="8 9" key="1">
    <citation type="submission" date="2018-03" db="EMBL/GenBank/DDBJ databases">
        <title>Draft Genome Sequences of the Obligatory Marine Myxobacteria Enhygromyxa salina SWB007.</title>
        <authorList>
            <person name="Poehlein A."/>
            <person name="Moghaddam J.A."/>
            <person name="Harms H."/>
            <person name="Alanjari M."/>
            <person name="Koenig G.M."/>
            <person name="Daniel R."/>
            <person name="Schaeberle T.F."/>
        </authorList>
    </citation>
    <scope>NUCLEOTIDE SEQUENCE [LARGE SCALE GENOMIC DNA]</scope>
    <source>
        <strain evidence="8 9">SWB007</strain>
    </source>
</reference>
<dbReference type="Gene3D" id="3.40.50.620">
    <property type="entry name" value="HUPs"/>
    <property type="match status" value="1"/>
</dbReference>
<dbReference type="GO" id="GO:0004830">
    <property type="term" value="F:tryptophan-tRNA ligase activity"/>
    <property type="evidence" value="ECO:0007669"/>
    <property type="project" value="UniProtKB-EC"/>
</dbReference>
<keyword evidence="6" id="KW-0648">Protein biosynthesis</keyword>
<comment type="similarity">
    <text evidence="1">Belongs to the class-I aminoacyl-tRNA synthetase family.</text>
</comment>
<evidence type="ECO:0000313" key="8">
    <source>
        <dbReference type="EMBL" id="PRP95708.1"/>
    </source>
</evidence>
<keyword evidence="4" id="KW-0547">Nucleotide-binding</keyword>
<gene>
    <name evidence="8" type="primary">trpS_2</name>
    <name evidence="8" type="ORF">ENSA7_73420</name>
</gene>
<accession>A0A2S9XS70</accession>
<organism evidence="8 9">
    <name type="scientific">Enhygromyxa salina</name>
    <dbReference type="NCBI Taxonomy" id="215803"/>
    <lineage>
        <taxon>Bacteria</taxon>
        <taxon>Pseudomonadati</taxon>
        <taxon>Myxococcota</taxon>
        <taxon>Polyangia</taxon>
        <taxon>Nannocystales</taxon>
        <taxon>Nannocystaceae</taxon>
        <taxon>Enhygromyxa</taxon>
    </lineage>
</organism>
<proteinExistence type="inferred from homology"/>
<dbReference type="GO" id="GO:0005829">
    <property type="term" value="C:cytosol"/>
    <property type="evidence" value="ECO:0007669"/>
    <property type="project" value="TreeGrafter"/>
</dbReference>
<evidence type="ECO:0000256" key="4">
    <source>
        <dbReference type="ARBA" id="ARBA00022741"/>
    </source>
</evidence>
<protein>
    <recommendedName>
        <fullName evidence="2">tryptophan--tRNA ligase</fullName>
        <ecNumber evidence="2">6.1.1.2</ecNumber>
    </recommendedName>
</protein>
<dbReference type="EMBL" id="PVNL01000136">
    <property type="protein sequence ID" value="PRP95708.1"/>
    <property type="molecule type" value="Genomic_DNA"/>
</dbReference>
<dbReference type="RefSeq" id="WP_342352855.1">
    <property type="nucleotide sequence ID" value="NZ_PVNL01000136.1"/>
</dbReference>
<dbReference type="InterPro" id="IPR002305">
    <property type="entry name" value="aa-tRNA-synth_Ic"/>
</dbReference>
<sequence length="55" mass="6309">MAADILIYKSSIVPVGKDQVQHIEMTQDMAAYFNAAYPQSESILRRPEFRLSKSY</sequence>
<dbReference type="AlphaFoldDB" id="A0A2S9XS70"/>
<dbReference type="PRINTS" id="PR01039">
    <property type="entry name" value="TRNASYNTHTRP"/>
</dbReference>
<dbReference type="InterPro" id="IPR002306">
    <property type="entry name" value="Trp-tRNA-ligase"/>
</dbReference>
<evidence type="ECO:0000256" key="3">
    <source>
        <dbReference type="ARBA" id="ARBA00022598"/>
    </source>
</evidence>
<keyword evidence="3 8" id="KW-0436">Ligase</keyword>
<evidence type="ECO:0000256" key="1">
    <source>
        <dbReference type="ARBA" id="ARBA00005594"/>
    </source>
</evidence>